<feature type="domain" description="DUF4174" evidence="2">
    <location>
        <begin position="23"/>
        <end position="132"/>
    </location>
</feature>
<proteinExistence type="predicted"/>
<organism evidence="3 4">
    <name type="scientific">Muriicola jejuensis</name>
    <dbReference type="NCBI Taxonomy" id="504488"/>
    <lineage>
        <taxon>Bacteria</taxon>
        <taxon>Pseudomonadati</taxon>
        <taxon>Bacteroidota</taxon>
        <taxon>Flavobacteriia</taxon>
        <taxon>Flavobacteriales</taxon>
        <taxon>Flavobacteriaceae</taxon>
        <taxon>Muriicola</taxon>
    </lineage>
</organism>
<protein>
    <submittedName>
        <fullName evidence="3">DUF4174 domain-containing protein</fullName>
    </submittedName>
</protein>
<accession>A0A6P0UCA7</accession>
<dbReference type="AlphaFoldDB" id="A0A6P0UCA7"/>
<dbReference type="InterPro" id="IPR025232">
    <property type="entry name" value="DUF4174"/>
</dbReference>
<keyword evidence="4" id="KW-1185">Reference proteome</keyword>
<reference evidence="3 4" key="1">
    <citation type="submission" date="2020-01" db="EMBL/GenBank/DDBJ databases">
        <title>Muriicola jejuensis KCTC 22299.</title>
        <authorList>
            <person name="Wang G."/>
        </authorList>
    </citation>
    <scope>NUCLEOTIDE SEQUENCE [LARGE SCALE GENOMIC DNA]</scope>
    <source>
        <strain evidence="3 4">KCTC 22299</strain>
    </source>
</reference>
<evidence type="ECO:0000256" key="1">
    <source>
        <dbReference type="ARBA" id="ARBA00022729"/>
    </source>
</evidence>
<dbReference type="Proteomes" id="UP000468443">
    <property type="component" value="Unassembled WGS sequence"/>
</dbReference>
<evidence type="ECO:0000313" key="3">
    <source>
        <dbReference type="EMBL" id="NER09268.1"/>
    </source>
</evidence>
<evidence type="ECO:0000259" key="2">
    <source>
        <dbReference type="Pfam" id="PF13778"/>
    </source>
</evidence>
<dbReference type="RefSeq" id="WP_163691329.1">
    <property type="nucleotide sequence ID" value="NZ_FXTW01000001.1"/>
</dbReference>
<keyword evidence="1" id="KW-0732">Signal</keyword>
<name>A0A6P0UCA7_9FLAO</name>
<gene>
    <name evidence="3" type="ORF">GWK09_01965</name>
</gene>
<dbReference type="EMBL" id="JAABOP010000001">
    <property type="protein sequence ID" value="NER09268.1"/>
    <property type="molecule type" value="Genomic_DNA"/>
</dbReference>
<evidence type="ECO:0000313" key="4">
    <source>
        <dbReference type="Proteomes" id="UP000468443"/>
    </source>
</evidence>
<comment type="caution">
    <text evidence="3">The sequence shown here is derived from an EMBL/GenBank/DDBJ whole genome shotgun (WGS) entry which is preliminary data.</text>
</comment>
<dbReference type="Pfam" id="PF13778">
    <property type="entry name" value="DUF4174"/>
    <property type="match status" value="1"/>
</dbReference>
<sequence length="139" mass="16008">MRSYLLLTFLSVLMTTDAASQELKDYRWKNRILLLCEKDKDLVQSEKQVRAFKAFPKELEERKLVILVCRDGILMDKDFKILKNNADSPENKGFQGVLLIGLDGGVKWEGEFPVNPGKIFEIIDSMPMRRAEIKGPYDP</sequence>